<feature type="domain" description="Glycosyl transferase family 1" evidence="1">
    <location>
        <begin position="156"/>
        <end position="326"/>
    </location>
</feature>
<dbReference type="EMBL" id="VUNF01000001">
    <property type="protein sequence ID" value="MST76338.1"/>
    <property type="molecule type" value="Genomic_DNA"/>
</dbReference>
<dbReference type="Pfam" id="PF00534">
    <property type="entry name" value="Glycos_transf_1"/>
    <property type="match status" value="1"/>
</dbReference>
<evidence type="ECO:0000313" key="3">
    <source>
        <dbReference type="Proteomes" id="UP000450161"/>
    </source>
</evidence>
<keyword evidence="2" id="KW-0808">Transferase</keyword>
<sequence>MEKILLIGDCGNFKNTSNGVYAKNIQLFNRLKEVFVTLKHVNTNNWKKNPSVLLNVLRSIWQYRKKDIIISLNTYSSYKLIKIVKRLFPSIRLNYFVIGGILPNFISQLEMKQRECYSIVKWFMVESQEMKRKMELLGYKNVIHIPNFKKIAYIPKKSTETSIPFRFVFLSRIIPEKGCDLIMEATRRINKEIGEDKFLVHFYGKVDDSYESQFLKTINEIPNAEYMGFLNLADISNYDVLASYSAMLFPTFWKGEGFPGILIDAMIAGTPVIASEWGYNTEIIDNGTTGVIIKSKDTDALADAMTSFISNNSRVAEMTQHCRKQAMKYDTASVLNDDFFRKILK</sequence>
<comment type="caution">
    <text evidence="2">The sequence shown here is derived from an EMBL/GenBank/DDBJ whole genome shotgun (WGS) entry which is preliminary data.</text>
</comment>
<name>A0A6I2TVP3_9BACT</name>
<gene>
    <name evidence="2" type="ORF">FYJ72_01215</name>
</gene>
<organism evidence="2 3">
    <name type="scientific">Segatella copri</name>
    <dbReference type="NCBI Taxonomy" id="165179"/>
    <lineage>
        <taxon>Bacteria</taxon>
        <taxon>Pseudomonadati</taxon>
        <taxon>Bacteroidota</taxon>
        <taxon>Bacteroidia</taxon>
        <taxon>Bacteroidales</taxon>
        <taxon>Prevotellaceae</taxon>
        <taxon>Segatella</taxon>
    </lineage>
</organism>
<dbReference type="PANTHER" id="PTHR12526:SF630">
    <property type="entry name" value="GLYCOSYLTRANSFERASE"/>
    <property type="match status" value="1"/>
</dbReference>
<dbReference type="CDD" id="cd03801">
    <property type="entry name" value="GT4_PimA-like"/>
    <property type="match status" value="1"/>
</dbReference>
<reference evidence="2 3" key="1">
    <citation type="submission" date="2019-08" db="EMBL/GenBank/DDBJ databases">
        <title>In-depth cultivation of the pig gut microbiome towards novel bacterial diversity and tailored functional studies.</title>
        <authorList>
            <person name="Wylensek D."/>
            <person name="Hitch T.C.A."/>
            <person name="Clavel T."/>
        </authorList>
    </citation>
    <scope>NUCLEOTIDE SEQUENCE [LARGE SCALE GENOMIC DNA]</scope>
    <source>
        <strain evidence="2 3">LKV-178-WT-2C</strain>
    </source>
</reference>
<evidence type="ECO:0000259" key="1">
    <source>
        <dbReference type="Pfam" id="PF00534"/>
    </source>
</evidence>
<dbReference type="RefSeq" id="WP_154480128.1">
    <property type="nucleotide sequence ID" value="NZ_VUNF01000001.1"/>
</dbReference>
<protein>
    <submittedName>
        <fullName evidence="2">Glycosyltransferase family 4 protein</fullName>
    </submittedName>
</protein>
<dbReference type="InterPro" id="IPR001296">
    <property type="entry name" value="Glyco_trans_1"/>
</dbReference>
<dbReference type="SUPFAM" id="SSF53756">
    <property type="entry name" value="UDP-Glycosyltransferase/glycogen phosphorylase"/>
    <property type="match status" value="1"/>
</dbReference>
<proteinExistence type="predicted"/>
<accession>A0A6I2TVP3</accession>
<dbReference type="AlphaFoldDB" id="A0A6I2TVP3"/>
<dbReference type="Gene3D" id="3.40.50.2000">
    <property type="entry name" value="Glycogen Phosphorylase B"/>
    <property type="match status" value="2"/>
</dbReference>
<dbReference type="GO" id="GO:0016757">
    <property type="term" value="F:glycosyltransferase activity"/>
    <property type="evidence" value="ECO:0007669"/>
    <property type="project" value="InterPro"/>
</dbReference>
<evidence type="ECO:0000313" key="2">
    <source>
        <dbReference type="EMBL" id="MST76338.1"/>
    </source>
</evidence>
<dbReference type="PANTHER" id="PTHR12526">
    <property type="entry name" value="GLYCOSYLTRANSFERASE"/>
    <property type="match status" value="1"/>
</dbReference>
<dbReference type="Proteomes" id="UP000450161">
    <property type="component" value="Unassembled WGS sequence"/>
</dbReference>